<sequence length="193" mass="20961">MAAPDSAFCGIIYNAMDSQTQDEIIQDLQSMNVNSTYAIIAACQMGRSKSILITFVGTTTLSSAIIFDCGVYRCHPFRPKAEACMNCWTSGHRADVYAKPKSALCYRCSQAHKTVEPPDLRFFRNGLSPQAKFKPQSLPAVPPNRPILKTSRPSHPATDLPPVVPGLPGATTPSPSQLCLGPRHLPSSPPHNR</sequence>
<gene>
    <name evidence="1" type="ORF">HPB50_008861</name>
</gene>
<dbReference type="EMBL" id="CM023482">
    <property type="protein sequence ID" value="KAH6938355.1"/>
    <property type="molecule type" value="Genomic_DNA"/>
</dbReference>
<accession>A0ACB7SUS6</accession>
<reference evidence="1" key="1">
    <citation type="submission" date="2020-05" db="EMBL/GenBank/DDBJ databases">
        <title>Large-scale comparative analyses of tick genomes elucidate their genetic diversity and vector capacities.</title>
        <authorList>
            <person name="Jia N."/>
            <person name="Wang J."/>
            <person name="Shi W."/>
            <person name="Du L."/>
            <person name="Sun Y."/>
            <person name="Zhan W."/>
            <person name="Jiang J."/>
            <person name="Wang Q."/>
            <person name="Zhang B."/>
            <person name="Ji P."/>
            <person name="Sakyi L.B."/>
            <person name="Cui X."/>
            <person name="Yuan T."/>
            <person name="Jiang B."/>
            <person name="Yang W."/>
            <person name="Lam T.T.-Y."/>
            <person name="Chang Q."/>
            <person name="Ding S."/>
            <person name="Wang X."/>
            <person name="Zhu J."/>
            <person name="Ruan X."/>
            <person name="Zhao L."/>
            <person name="Wei J."/>
            <person name="Que T."/>
            <person name="Du C."/>
            <person name="Cheng J."/>
            <person name="Dai P."/>
            <person name="Han X."/>
            <person name="Huang E."/>
            <person name="Gao Y."/>
            <person name="Liu J."/>
            <person name="Shao H."/>
            <person name="Ye R."/>
            <person name="Li L."/>
            <person name="Wei W."/>
            <person name="Wang X."/>
            <person name="Wang C."/>
            <person name="Yang T."/>
            <person name="Huo Q."/>
            <person name="Li W."/>
            <person name="Guo W."/>
            <person name="Chen H."/>
            <person name="Zhou L."/>
            <person name="Ni X."/>
            <person name="Tian J."/>
            <person name="Zhou Y."/>
            <person name="Sheng Y."/>
            <person name="Liu T."/>
            <person name="Pan Y."/>
            <person name="Xia L."/>
            <person name="Li J."/>
            <person name="Zhao F."/>
            <person name="Cao W."/>
        </authorList>
    </citation>
    <scope>NUCLEOTIDE SEQUENCE</scope>
    <source>
        <strain evidence="1">Hyas-2018</strain>
    </source>
</reference>
<proteinExistence type="predicted"/>
<keyword evidence="2" id="KW-1185">Reference proteome</keyword>
<name>A0ACB7SUS6_HYAAI</name>
<comment type="caution">
    <text evidence="1">The sequence shown here is derived from an EMBL/GenBank/DDBJ whole genome shotgun (WGS) entry which is preliminary data.</text>
</comment>
<dbReference type="Proteomes" id="UP000821845">
    <property type="component" value="Chromosome 2"/>
</dbReference>
<protein>
    <submittedName>
        <fullName evidence="1">Uncharacterized protein</fullName>
    </submittedName>
</protein>
<evidence type="ECO:0000313" key="2">
    <source>
        <dbReference type="Proteomes" id="UP000821845"/>
    </source>
</evidence>
<evidence type="ECO:0000313" key="1">
    <source>
        <dbReference type="EMBL" id="KAH6938355.1"/>
    </source>
</evidence>
<organism evidence="1 2">
    <name type="scientific">Hyalomma asiaticum</name>
    <name type="common">Tick</name>
    <dbReference type="NCBI Taxonomy" id="266040"/>
    <lineage>
        <taxon>Eukaryota</taxon>
        <taxon>Metazoa</taxon>
        <taxon>Ecdysozoa</taxon>
        <taxon>Arthropoda</taxon>
        <taxon>Chelicerata</taxon>
        <taxon>Arachnida</taxon>
        <taxon>Acari</taxon>
        <taxon>Parasitiformes</taxon>
        <taxon>Ixodida</taxon>
        <taxon>Ixodoidea</taxon>
        <taxon>Ixodidae</taxon>
        <taxon>Hyalomminae</taxon>
        <taxon>Hyalomma</taxon>
    </lineage>
</organism>